<dbReference type="HOGENOM" id="CLU_051207_0_0_1"/>
<keyword evidence="2" id="KW-0812">Transmembrane</keyword>
<dbReference type="KEGG" id="ela:UCREL1_10953"/>
<feature type="compositionally biased region" description="Acidic residues" evidence="1">
    <location>
        <begin position="364"/>
        <end position="383"/>
    </location>
</feature>
<dbReference type="STRING" id="1287681.M7SX38"/>
<dbReference type="Proteomes" id="UP000012174">
    <property type="component" value="Unassembled WGS sequence"/>
</dbReference>
<dbReference type="AlphaFoldDB" id="M7SX38"/>
<feature type="compositionally biased region" description="Basic residues" evidence="1">
    <location>
        <begin position="303"/>
        <end position="317"/>
    </location>
</feature>
<evidence type="ECO:0000256" key="2">
    <source>
        <dbReference type="SAM" id="Phobius"/>
    </source>
</evidence>
<dbReference type="OMA" id="EPKTQYI"/>
<organism evidence="3 4">
    <name type="scientific">Eutypa lata (strain UCR-EL1)</name>
    <name type="common">Grapevine dieback disease fungus</name>
    <name type="synonym">Eutypa armeniacae</name>
    <dbReference type="NCBI Taxonomy" id="1287681"/>
    <lineage>
        <taxon>Eukaryota</taxon>
        <taxon>Fungi</taxon>
        <taxon>Dikarya</taxon>
        <taxon>Ascomycota</taxon>
        <taxon>Pezizomycotina</taxon>
        <taxon>Sordariomycetes</taxon>
        <taxon>Xylariomycetidae</taxon>
        <taxon>Xylariales</taxon>
        <taxon>Diatrypaceae</taxon>
        <taxon>Eutypa</taxon>
    </lineage>
</organism>
<reference evidence="4" key="1">
    <citation type="journal article" date="2013" name="Genome Announc.">
        <title>Draft genome sequence of the grapevine dieback fungus Eutypa lata UCR-EL1.</title>
        <authorList>
            <person name="Blanco-Ulate B."/>
            <person name="Rolshausen P.E."/>
            <person name="Cantu D."/>
        </authorList>
    </citation>
    <scope>NUCLEOTIDE SEQUENCE [LARGE SCALE GENOMIC DNA]</scope>
    <source>
        <strain evidence="4">UCR-EL1</strain>
    </source>
</reference>
<feature type="compositionally biased region" description="Basic and acidic residues" evidence="1">
    <location>
        <begin position="340"/>
        <end position="355"/>
    </location>
</feature>
<evidence type="ECO:0000313" key="4">
    <source>
        <dbReference type="Proteomes" id="UP000012174"/>
    </source>
</evidence>
<protein>
    <submittedName>
        <fullName evidence="3">Putative cytoskeleton-associated protein</fullName>
    </submittedName>
</protein>
<accession>M7SX38</accession>
<feature type="compositionally biased region" description="Basic and acidic residues" evidence="1">
    <location>
        <begin position="395"/>
        <end position="405"/>
    </location>
</feature>
<dbReference type="eggNOG" id="ENOG502SE0J">
    <property type="taxonomic scope" value="Eukaryota"/>
</dbReference>
<sequence>MTSTATTTTTKGIFTLLRDERTVLIGLGVTAASFFCAMRFALEYYRDEVEIKPTQPKTQYITQDTEDSLRKGTLETLLQHYNFSIRETALKIVAGRAVNDTAAVKHLLCGITRPDYDERERCLKALAFAVEDVETYQDPLGVLNTPQGYRALVRSLELSLSDYEHEPLDDPLYDEYYLRDVNERRCLLLIYKLIHKYGVDRLIEAQFIERWLAQQPWTRDPKPKPQPKSEMNQNDDDDNNENSNNNNNNDDDNNKNKNRNSNNDERLQNFARYLERKRNRISDICQHLTETRAGRRALVRARLLAKSKSKRPQRRRADRASDQIKVVLEISMADDDENDPGNRDDGALLRGEVFEGRSGITSSADDDDGDDEDVDEDDDFGDGGDDHSNILVPRLRVDQSAEEQRLRRRHREAMVLNDGTHPPGRGDIIEREHDSNG</sequence>
<feature type="region of interest" description="Disordered" evidence="1">
    <location>
        <begin position="217"/>
        <end position="266"/>
    </location>
</feature>
<feature type="compositionally biased region" description="Basic and acidic residues" evidence="1">
    <location>
        <begin position="427"/>
        <end position="437"/>
    </location>
</feature>
<keyword evidence="2" id="KW-1133">Transmembrane helix</keyword>
<feature type="transmembrane region" description="Helical" evidence="2">
    <location>
        <begin position="23"/>
        <end position="42"/>
    </location>
</feature>
<feature type="region of interest" description="Disordered" evidence="1">
    <location>
        <begin position="303"/>
        <end position="322"/>
    </location>
</feature>
<dbReference type="OrthoDB" id="5385189at2759"/>
<name>M7SX38_EUTLA</name>
<gene>
    <name evidence="3" type="ORF">UCREL1_10953</name>
</gene>
<evidence type="ECO:0000256" key="1">
    <source>
        <dbReference type="SAM" id="MobiDB-lite"/>
    </source>
</evidence>
<proteinExistence type="predicted"/>
<keyword evidence="2" id="KW-0472">Membrane</keyword>
<dbReference type="EMBL" id="KB707493">
    <property type="protein sequence ID" value="EMR62111.1"/>
    <property type="molecule type" value="Genomic_DNA"/>
</dbReference>
<evidence type="ECO:0000313" key="3">
    <source>
        <dbReference type="EMBL" id="EMR62111.1"/>
    </source>
</evidence>
<keyword evidence="4" id="KW-1185">Reference proteome</keyword>
<feature type="region of interest" description="Disordered" evidence="1">
    <location>
        <begin position="331"/>
        <end position="437"/>
    </location>
</feature>